<evidence type="ECO:0000313" key="1">
    <source>
        <dbReference type="EMBL" id="KAJ7368856.1"/>
    </source>
</evidence>
<name>A0AAD7AVP5_9AGAR</name>
<dbReference type="Proteomes" id="UP001218218">
    <property type="component" value="Unassembled WGS sequence"/>
</dbReference>
<dbReference type="InterPro" id="IPR032675">
    <property type="entry name" value="LRR_dom_sf"/>
</dbReference>
<comment type="caution">
    <text evidence="1">The sequence shown here is derived from an EMBL/GenBank/DDBJ whole genome shotgun (WGS) entry which is preliminary data.</text>
</comment>
<accession>A0AAD7AVP5</accession>
<evidence type="ECO:0008006" key="3">
    <source>
        <dbReference type="Google" id="ProtNLM"/>
    </source>
</evidence>
<protein>
    <recommendedName>
        <fullName evidence="3">F-box domain-containing protein</fullName>
    </recommendedName>
</protein>
<dbReference type="Gene3D" id="3.80.10.10">
    <property type="entry name" value="Ribonuclease Inhibitor"/>
    <property type="match status" value="1"/>
</dbReference>
<dbReference type="EMBL" id="JARIHO010000001">
    <property type="protein sequence ID" value="KAJ7368856.1"/>
    <property type="molecule type" value="Genomic_DNA"/>
</dbReference>
<organism evidence="1 2">
    <name type="scientific">Mycena albidolilacea</name>
    <dbReference type="NCBI Taxonomy" id="1033008"/>
    <lineage>
        <taxon>Eukaryota</taxon>
        <taxon>Fungi</taxon>
        <taxon>Dikarya</taxon>
        <taxon>Basidiomycota</taxon>
        <taxon>Agaricomycotina</taxon>
        <taxon>Agaricomycetes</taxon>
        <taxon>Agaricomycetidae</taxon>
        <taxon>Agaricales</taxon>
        <taxon>Marasmiineae</taxon>
        <taxon>Mycenaceae</taxon>
        <taxon>Mycena</taxon>
    </lineage>
</organism>
<evidence type="ECO:0000313" key="2">
    <source>
        <dbReference type="Proteomes" id="UP001218218"/>
    </source>
</evidence>
<sequence>MSTTILRRRLIEIDAEIVEQKTAFAQKLAALDRDRADVQHKLDASTFAVVILPVEITAEIFTLCLPSIEELRANRYPLSHTWKTQAPMVFLAVCRAWRDIALATPVLWTTLYIRLDMIHDEVAEKEGEVEAFIERWLQRAAARPLSLGFHARRSEEDDFADLPFVPSRLRDVIHRYAPRIEYLELELSQYDMGQLRLGSTEFPLLRRAALGYCFGPEPLDPVEVFTKAPRLHDLHLIHHGLLPYYSPPFQQLTKFDGEIMGLELFTLAPNLIEARCSVEYISPPQSSLISHSRLQSLTLVNTFDGTGPCNILEHLTLPALQSLQMSEMDDTTSLAAFLSRSSPSLRTLSIRIDDDDFLDWGDCLSLVAETLENLEVVYPFPYVQSAILTCHIRNTWIRTPLPRLQTLTFQTLSGIEHEKLISFLDARTRLPELATFRSFRLVCPNGTFLDDAIDAPSSSDGESCKDIVKGHLANLAKSRGLDIDIGDNFRFRQNQNGQP</sequence>
<reference evidence="1" key="1">
    <citation type="submission" date="2023-03" db="EMBL/GenBank/DDBJ databases">
        <title>Massive genome expansion in bonnet fungi (Mycena s.s.) driven by repeated elements and novel gene families across ecological guilds.</title>
        <authorList>
            <consortium name="Lawrence Berkeley National Laboratory"/>
            <person name="Harder C.B."/>
            <person name="Miyauchi S."/>
            <person name="Viragh M."/>
            <person name="Kuo A."/>
            <person name="Thoen E."/>
            <person name="Andreopoulos B."/>
            <person name="Lu D."/>
            <person name="Skrede I."/>
            <person name="Drula E."/>
            <person name="Henrissat B."/>
            <person name="Morin E."/>
            <person name="Kohler A."/>
            <person name="Barry K."/>
            <person name="LaButti K."/>
            <person name="Morin E."/>
            <person name="Salamov A."/>
            <person name="Lipzen A."/>
            <person name="Mereny Z."/>
            <person name="Hegedus B."/>
            <person name="Baldrian P."/>
            <person name="Stursova M."/>
            <person name="Weitz H."/>
            <person name="Taylor A."/>
            <person name="Grigoriev I.V."/>
            <person name="Nagy L.G."/>
            <person name="Martin F."/>
            <person name="Kauserud H."/>
        </authorList>
    </citation>
    <scope>NUCLEOTIDE SEQUENCE</scope>
    <source>
        <strain evidence="1">CBHHK002</strain>
    </source>
</reference>
<keyword evidence="2" id="KW-1185">Reference proteome</keyword>
<gene>
    <name evidence="1" type="ORF">DFH08DRAFT_34603</name>
</gene>
<dbReference type="SUPFAM" id="SSF52047">
    <property type="entry name" value="RNI-like"/>
    <property type="match status" value="1"/>
</dbReference>
<proteinExistence type="predicted"/>
<dbReference type="AlphaFoldDB" id="A0AAD7AVP5"/>